<feature type="signal peptide" evidence="1">
    <location>
        <begin position="1"/>
        <end position="26"/>
    </location>
</feature>
<proteinExistence type="predicted"/>
<sequence length="163" mass="17903">MGNRGKAVKRLLTSILLFLAPASALAEACREDLVQLRGDWGQAQFTVEVADDPSERGQGLMHRTSLPPSSGMLFVYERPDEVSFWMRNTLIPLDMIFVDDTGVVQHVHHEAVPLSEESIFGGDMIQYVLEVNGGLARAFGITQGTELRHPAIVNAKAKWPCGS</sequence>
<dbReference type="PANTHER" id="PTHR37953">
    <property type="entry name" value="UPF0127 PROTEIN MJ1496"/>
    <property type="match status" value="1"/>
</dbReference>
<reference evidence="2 3" key="1">
    <citation type="submission" date="2023-10" db="EMBL/GenBank/DDBJ databases">
        <title>Roseovarius strain S88 nov., isolated from a marine algae.</title>
        <authorList>
            <person name="Lee M.W."/>
            <person name="Lee J.K."/>
            <person name="Kim J.M."/>
            <person name="Choi D.G."/>
            <person name="Baek J.H."/>
            <person name="Bayburt H."/>
            <person name="Jung J.J."/>
            <person name="Han D.M."/>
            <person name="Jeon C.O."/>
        </authorList>
    </citation>
    <scope>NUCLEOTIDE SEQUENCE [LARGE SCALE GENOMIC DNA]</scope>
    <source>
        <strain evidence="2 3">S88</strain>
    </source>
</reference>
<dbReference type="Gene3D" id="2.60.120.1140">
    <property type="entry name" value="Protein of unknown function DUF192"/>
    <property type="match status" value="1"/>
</dbReference>
<gene>
    <name evidence="2" type="ORF">RZ517_11155</name>
</gene>
<feature type="chain" id="PRO_5045427969" evidence="1">
    <location>
        <begin position="27"/>
        <end position="163"/>
    </location>
</feature>
<evidence type="ECO:0000313" key="3">
    <source>
        <dbReference type="Proteomes" id="UP001364156"/>
    </source>
</evidence>
<keyword evidence="3" id="KW-1185">Reference proteome</keyword>
<protein>
    <submittedName>
        <fullName evidence="2">DUF192 domain-containing protein</fullName>
    </submittedName>
</protein>
<evidence type="ECO:0000256" key="1">
    <source>
        <dbReference type="SAM" id="SignalP"/>
    </source>
</evidence>
<dbReference type="EMBL" id="CP146069">
    <property type="protein sequence ID" value="WWR45360.1"/>
    <property type="molecule type" value="Genomic_DNA"/>
</dbReference>
<name>A0ABZ2HJ62_9RHOB</name>
<dbReference type="PANTHER" id="PTHR37953:SF1">
    <property type="entry name" value="UPF0127 PROTEIN MJ1496"/>
    <property type="match status" value="1"/>
</dbReference>
<accession>A0ABZ2HJ62</accession>
<organism evidence="2 3">
    <name type="scientific">Roseovarius phycicola</name>
    <dbReference type="NCBI Taxonomy" id="3080976"/>
    <lineage>
        <taxon>Bacteria</taxon>
        <taxon>Pseudomonadati</taxon>
        <taxon>Pseudomonadota</taxon>
        <taxon>Alphaproteobacteria</taxon>
        <taxon>Rhodobacterales</taxon>
        <taxon>Roseobacteraceae</taxon>
        <taxon>Roseovarius</taxon>
    </lineage>
</organism>
<dbReference type="Proteomes" id="UP001364156">
    <property type="component" value="Chromosome"/>
</dbReference>
<keyword evidence="1" id="KW-0732">Signal</keyword>
<evidence type="ECO:0000313" key="2">
    <source>
        <dbReference type="EMBL" id="WWR45360.1"/>
    </source>
</evidence>
<dbReference type="Pfam" id="PF02643">
    <property type="entry name" value="DUF192"/>
    <property type="match status" value="1"/>
</dbReference>
<dbReference type="InterPro" id="IPR038695">
    <property type="entry name" value="Saro_0823-like_sf"/>
</dbReference>
<dbReference type="InterPro" id="IPR003795">
    <property type="entry name" value="DUF192"/>
</dbReference>